<dbReference type="EMBL" id="JAQJZL010000010">
    <property type="protein sequence ID" value="KAJ6035629.1"/>
    <property type="molecule type" value="Genomic_DNA"/>
</dbReference>
<dbReference type="PANTHER" id="PTHR45646">
    <property type="entry name" value="SERINE/THREONINE-PROTEIN KINASE DOA-RELATED"/>
    <property type="match status" value="1"/>
</dbReference>
<evidence type="ECO:0000256" key="2">
    <source>
        <dbReference type="ARBA" id="ARBA00022679"/>
    </source>
</evidence>
<organism evidence="6 7">
    <name type="scientific">Penicillium canescens</name>
    <dbReference type="NCBI Taxonomy" id="5083"/>
    <lineage>
        <taxon>Eukaryota</taxon>
        <taxon>Fungi</taxon>
        <taxon>Dikarya</taxon>
        <taxon>Ascomycota</taxon>
        <taxon>Pezizomycotina</taxon>
        <taxon>Eurotiomycetes</taxon>
        <taxon>Eurotiomycetidae</taxon>
        <taxon>Eurotiales</taxon>
        <taxon>Aspergillaceae</taxon>
        <taxon>Penicillium</taxon>
    </lineage>
</organism>
<evidence type="ECO:0000313" key="7">
    <source>
        <dbReference type="Proteomes" id="UP001219568"/>
    </source>
</evidence>
<protein>
    <submittedName>
        <fullName evidence="6">Uncharacterized protein</fullName>
    </submittedName>
</protein>
<evidence type="ECO:0000256" key="4">
    <source>
        <dbReference type="ARBA" id="ARBA00022777"/>
    </source>
</evidence>
<dbReference type="InterPro" id="IPR051175">
    <property type="entry name" value="CLK_kinases"/>
</dbReference>
<evidence type="ECO:0000313" key="6">
    <source>
        <dbReference type="EMBL" id="KAJ6035629.1"/>
    </source>
</evidence>
<keyword evidence="2" id="KW-0808">Transferase</keyword>
<name>A0AAD6I8I0_PENCN</name>
<reference evidence="6" key="1">
    <citation type="journal article" date="2023" name="IMA Fungus">
        <title>Comparative genomic study of the Penicillium genus elucidates a diverse pangenome and 15 lateral gene transfer events.</title>
        <authorList>
            <person name="Petersen C."/>
            <person name="Sorensen T."/>
            <person name="Nielsen M.R."/>
            <person name="Sondergaard T.E."/>
            <person name="Sorensen J.L."/>
            <person name="Fitzpatrick D.A."/>
            <person name="Frisvad J.C."/>
            <person name="Nielsen K.L."/>
        </authorList>
    </citation>
    <scope>NUCLEOTIDE SEQUENCE</scope>
    <source>
        <strain evidence="6">IBT 15450</strain>
    </source>
</reference>
<keyword evidence="4" id="KW-0418">Kinase</keyword>
<dbReference type="GO" id="GO:0005634">
    <property type="term" value="C:nucleus"/>
    <property type="evidence" value="ECO:0007669"/>
    <property type="project" value="TreeGrafter"/>
</dbReference>
<dbReference type="Proteomes" id="UP001219568">
    <property type="component" value="Unassembled WGS sequence"/>
</dbReference>
<dbReference type="PANTHER" id="PTHR45646:SF11">
    <property type="entry name" value="SERINE_THREONINE-PROTEIN KINASE DOA"/>
    <property type="match status" value="1"/>
</dbReference>
<keyword evidence="7" id="KW-1185">Reference proteome</keyword>
<dbReference type="Gene3D" id="1.10.510.10">
    <property type="entry name" value="Transferase(Phosphotransferase) domain 1"/>
    <property type="match status" value="2"/>
</dbReference>
<evidence type="ECO:0000256" key="5">
    <source>
        <dbReference type="ARBA" id="ARBA00022840"/>
    </source>
</evidence>
<dbReference type="GO" id="GO:0005524">
    <property type="term" value="F:ATP binding"/>
    <property type="evidence" value="ECO:0007669"/>
    <property type="project" value="UniProtKB-KW"/>
</dbReference>
<dbReference type="GO" id="GO:0043484">
    <property type="term" value="P:regulation of RNA splicing"/>
    <property type="evidence" value="ECO:0007669"/>
    <property type="project" value="TreeGrafter"/>
</dbReference>
<sequence>MGVYPIQLDHYRAPEIILGCAWNMSIDIWNLGILVRLARHVPLRLMISLTSCQLWNIIQGKEMFSQIHGPQGHYQAKAHLADMISLLGHLPLELIARSQSMSGYKWPELVISADGVTCENAEQYFDDQFFDHNGYNSRSKSRGNDVLARRTGKSELLLLCEDDAGGAPSFLTNEENQRVIEIR</sequence>
<dbReference type="AlphaFoldDB" id="A0AAD6I8I0"/>
<keyword evidence="3" id="KW-0547">Nucleotide-binding</keyword>
<comment type="caution">
    <text evidence="6">The sequence shown here is derived from an EMBL/GenBank/DDBJ whole genome shotgun (WGS) entry which is preliminary data.</text>
</comment>
<evidence type="ECO:0000256" key="1">
    <source>
        <dbReference type="ARBA" id="ARBA00022527"/>
    </source>
</evidence>
<accession>A0AAD6I8I0</accession>
<keyword evidence="5" id="KW-0067">ATP-binding</keyword>
<gene>
    <name evidence="6" type="ORF">N7460_009804</name>
</gene>
<keyword evidence="1" id="KW-0723">Serine/threonine-protein kinase</keyword>
<reference evidence="6" key="2">
    <citation type="submission" date="2023-01" db="EMBL/GenBank/DDBJ databases">
        <authorList>
            <person name="Petersen C."/>
        </authorList>
    </citation>
    <scope>NUCLEOTIDE SEQUENCE</scope>
    <source>
        <strain evidence="6">IBT 15450</strain>
    </source>
</reference>
<dbReference type="InterPro" id="IPR011009">
    <property type="entry name" value="Kinase-like_dom_sf"/>
</dbReference>
<evidence type="ECO:0000256" key="3">
    <source>
        <dbReference type="ARBA" id="ARBA00022741"/>
    </source>
</evidence>
<dbReference type="SUPFAM" id="SSF56112">
    <property type="entry name" value="Protein kinase-like (PK-like)"/>
    <property type="match status" value="1"/>
</dbReference>
<proteinExistence type="predicted"/>
<dbReference type="GO" id="GO:0004674">
    <property type="term" value="F:protein serine/threonine kinase activity"/>
    <property type="evidence" value="ECO:0007669"/>
    <property type="project" value="UniProtKB-KW"/>
</dbReference>